<dbReference type="EMBL" id="JAOEGN010000014">
    <property type="protein sequence ID" value="MCU0105458.1"/>
    <property type="molecule type" value="Genomic_DNA"/>
</dbReference>
<name>A0ABT2Q0M1_9MOLU</name>
<comment type="caution">
    <text evidence="3">The sequence shown here is derived from an EMBL/GenBank/DDBJ whole genome shotgun (WGS) entry which is preliminary data.</text>
</comment>
<keyword evidence="1" id="KW-0812">Transmembrane</keyword>
<keyword evidence="4" id="KW-1185">Reference proteome</keyword>
<evidence type="ECO:0000313" key="3">
    <source>
        <dbReference type="EMBL" id="MCU0105458.1"/>
    </source>
</evidence>
<feature type="domain" description="YcxB-like C-terminal" evidence="2">
    <location>
        <begin position="100"/>
        <end position="155"/>
    </location>
</feature>
<accession>A0ABT2Q0M1</accession>
<protein>
    <submittedName>
        <fullName evidence="3">YcxB family protein</fullName>
    </submittedName>
</protein>
<reference evidence="4" key="1">
    <citation type="submission" date="2023-07" db="EMBL/GenBank/DDBJ databases">
        <title>Novel Mycoplasma species identified in domestic and wild animals.</title>
        <authorList>
            <person name="Volokhov D.V."/>
            <person name="Furtak V.A."/>
            <person name="Zagorodnyaya T.A."/>
        </authorList>
    </citation>
    <scope>NUCLEOTIDE SEQUENCE [LARGE SCALE GENOMIC DNA]</scope>
    <source>
        <strain evidence="4">92-19</strain>
    </source>
</reference>
<evidence type="ECO:0000256" key="1">
    <source>
        <dbReference type="SAM" id="Phobius"/>
    </source>
</evidence>
<evidence type="ECO:0000313" key="4">
    <source>
        <dbReference type="Proteomes" id="UP001209076"/>
    </source>
</evidence>
<gene>
    <name evidence="3" type="ORF">N7603_07285</name>
</gene>
<organism evidence="3 4">
    <name type="scientific">Paracholeplasma vituli</name>
    <dbReference type="NCBI Taxonomy" id="69473"/>
    <lineage>
        <taxon>Bacteria</taxon>
        <taxon>Bacillati</taxon>
        <taxon>Mycoplasmatota</taxon>
        <taxon>Mollicutes</taxon>
        <taxon>Acholeplasmatales</taxon>
        <taxon>Acholeplasmataceae</taxon>
        <taxon>Paracholeplasma</taxon>
    </lineage>
</organism>
<evidence type="ECO:0000259" key="2">
    <source>
        <dbReference type="Pfam" id="PF14317"/>
    </source>
</evidence>
<sequence>MYTLHIDYDESHYKAFIKYHSVGKQRIIGLIGFFVMLFVLYWMSNNWFSNLFGSDFSPIWLMGFGGLVYIVGIIWMMKRLNHITLMNNLNNEIRDLKIVFDEDTFETSASLKGNPIYQRIDYALIRYMVLKPDLILLYTNSNQAIIIPKSAIASEMESELMVFLKERINVRV</sequence>
<feature type="transmembrane region" description="Helical" evidence="1">
    <location>
        <begin position="27"/>
        <end position="44"/>
    </location>
</feature>
<dbReference type="RefSeq" id="WP_262096770.1">
    <property type="nucleotide sequence ID" value="NZ_JAOEGN010000014.1"/>
</dbReference>
<dbReference type="InterPro" id="IPR025588">
    <property type="entry name" value="YcxB-like_C"/>
</dbReference>
<keyword evidence="1" id="KW-0472">Membrane</keyword>
<proteinExistence type="predicted"/>
<keyword evidence="1" id="KW-1133">Transmembrane helix</keyword>
<dbReference type="Proteomes" id="UP001209076">
    <property type="component" value="Unassembled WGS sequence"/>
</dbReference>
<dbReference type="Pfam" id="PF14317">
    <property type="entry name" value="YcxB"/>
    <property type="match status" value="1"/>
</dbReference>
<feature type="transmembrane region" description="Helical" evidence="1">
    <location>
        <begin position="56"/>
        <end position="77"/>
    </location>
</feature>